<sequence>MVNGIVCDCSAEVWCTGDREPAESAHVLIEVGSDSRPPLYLARRQHGWLWVKDRRHLLSTQVTPLSWRWAISADNGVPATVRRLTEDEMRSWNS</sequence>
<reference evidence="1 2" key="1">
    <citation type="submission" date="2020-08" db="EMBL/GenBank/DDBJ databases">
        <title>Sequencing the genomes of 1000 actinobacteria strains.</title>
        <authorList>
            <person name="Klenk H.-P."/>
        </authorList>
    </citation>
    <scope>NUCLEOTIDE SEQUENCE [LARGE SCALE GENOMIC DNA]</scope>
    <source>
        <strain evidence="1 2">DSM 45272</strain>
    </source>
</reference>
<keyword evidence="2" id="KW-1185">Reference proteome</keyword>
<proteinExistence type="predicted"/>
<evidence type="ECO:0000313" key="2">
    <source>
        <dbReference type="Proteomes" id="UP000580861"/>
    </source>
</evidence>
<gene>
    <name evidence="1" type="ORF">HDA45_001434</name>
</gene>
<name>A0A841AWJ6_9PSEU</name>
<dbReference type="EMBL" id="JACHMX010000001">
    <property type="protein sequence ID" value="MBB5851347.1"/>
    <property type="molecule type" value="Genomic_DNA"/>
</dbReference>
<organism evidence="1 2">
    <name type="scientific">Amycolatopsis umgeniensis</name>
    <dbReference type="NCBI Taxonomy" id="336628"/>
    <lineage>
        <taxon>Bacteria</taxon>
        <taxon>Bacillati</taxon>
        <taxon>Actinomycetota</taxon>
        <taxon>Actinomycetes</taxon>
        <taxon>Pseudonocardiales</taxon>
        <taxon>Pseudonocardiaceae</taxon>
        <taxon>Amycolatopsis</taxon>
    </lineage>
</organism>
<dbReference type="Proteomes" id="UP000580861">
    <property type="component" value="Unassembled WGS sequence"/>
</dbReference>
<evidence type="ECO:0000313" key="1">
    <source>
        <dbReference type="EMBL" id="MBB5851347.1"/>
    </source>
</evidence>
<comment type="caution">
    <text evidence="1">The sequence shown here is derived from an EMBL/GenBank/DDBJ whole genome shotgun (WGS) entry which is preliminary data.</text>
</comment>
<protein>
    <submittedName>
        <fullName evidence="1">Uncharacterized protein</fullName>
    </submittedName>
</protein>
<dbReference type="AlphaFoldDB" id="A0A841AWJ6"/>
<accession>A0A841AWJ6</accession>